<evidence type="ECO:0008006" key="6">
    <source>
        <dbReference type="Google" id="ProtNLM"/>
    </source>
</evidence>
<dbReference type="EMBL" id="LZFP01000034">
    <property type="protein sequence ID" value="OBR37391.1"/>
    <property type="molecule type" value="Genomic_DNA"/>
</dbReference>
<dbReference type="KEGG" id="mart:BTR34_07240"/>
<dbReference type="RefSeq" id="WP_068485381.1">
    <property type="nucleotide sequence ID" value="NZ_CP018760.1"/>
</dbReference>
<evidence type="ECO:0000259" key="3">
    <source>
        <dbReference type="Pfam" id="PF13739"/>
    </source>
</evidence>
<name>A0A1B7Z3U7_9FLAO</name>
<dbReference type="InterPro" id="IPR037126">
    <property type="entry name" value="PdaC/RsiV-like_sf"/>
</dbReference>
<dbReference type="Gene3D" id="3.90.640.20">
    <property type="entry name" value="Heat-shock cognate protein, ATPase"/>
    <property type="match status" value="1"/>
</dbReference>
<dbReference type="Gene3D" id="3.30.565.40">
    <property type="entry name" value="Fervidobacterium nodosum Rt17-B1 like"/>
    <property type="match status" value="1"/>
</dbReference>
<evidence type="ECO:0000313" key="4">
    <source>
        <dbReference type="EMBL" id="OBR37391.1"/>
    </source>
</evidence>
<dbReference type="Pfam" id="PF13739">
    <property type="entry name" value="PdaC"/>
    <property type="match status" value="1"/>
</dbReference>
<feature type="domain" description="Deacetylase PdaC" evidence="3">
    <location>
        <begin position="36"/>
        <end position="137"/>
    </location>
</feature>
<organism evidence="4 5">
    <name type="scientific">Maribacter hydrothermalis</name>
    <dbReference type="NCBI Taxonomy" id="1836467"/>
    <lineage>
        <taxon>Bacteria</taxon>
        <taxon>Pseudomonadati</taxon>
        <taxon>Bacteroidota</taxon>
        <taxon>Flavobacteriia</taxon>
        <taxon>Flavobacteriales</taxon>
        <taxon>Flavobacteriaceae</taxon>
        <taxon>Maribacter</taxon>
    </lineage>
</organism>
<dbReference type="InterPro" id="IPR025303">
    <property type="entry name" value="PdaC"/>
</dbReference>
<comment type="caution">
    <text evidence="4">The sequence shown here is derived from an EMBL/GenBank/DDBJ whole genome shotgun (WGS) entry which is preliminary data.</text>
</comment>
<feature type="signal peptide" evidence="1">
    <location>
        <begin position="1"/>
        <end position="18"/>
    </location>
</feature>
<evidence type="ECO:0000313" key="5">
    <source>
        <dbReference type="Proteomes" id="UP000092164"/>
    </source>
</evidence>
<dbReference type="Proteomes" id="UP000092164">
    <property type="component" value="Unassembled WGS sequence"/>
</dbReference>
<feature type="chain" id="PRO_5008602285" description="Deacetylase PdaC domain-containing protein" evidence="1">
    <location>
        <begin position="19"/>
        <end position="247"/>
    </location>
</feature>
<reference evidence="5" key="1">
    <citation type="submission" date="2016-06" db="EMBL/GenBank/DDBJ databases">
        <authorList>
            <person name="Zhan P."/>
        </authorList>
    </citation>
    <scope>NUCLEOTIDE SEQUENCE [LARGE SCALE GENOMIC DNA]</scope>
    <source>
        <strain evidence="5">T28</strain>
    </source>
</reference>
<dbReference type="Pfam" id="PF11738">
    <property type="entry name" value="DUF3298"/>
    <property type="match status" value="1"/>
</dbReference>
<feature type="domain" description="DUF3298" evidence="2">
    <location>
        <begin position="157"/>
        <end position="235"/>
    </location>
</feature>
<dbReference type="AlphaFoldDB" id="A0A1B7Z3U7"/>
<dbReference type="OrthoDB" id="594879at2"/>
<sequence>MKLNFLSLLFFLFLIACNNEETTSFEPLSITNNSCEDCTTVVIEIPKALGKTKLSETINTALQEEIIALLNFDEISHAQNINNAVVAFINDYEELNNRFPEESMPWEASIHGSIVFENKDILTIKLESYIFTGGAHGYGTNRFLNFEKKNGNELDLKDLFKNEDDFKLLAESIFKQQENIPTNAEINSTGFMFETEVFSLPDNIGYTENGLQLFYEPYEIASFADGPIIVTIPYNEANKHLNFSILP</sequence>
<protein>
    <recommendedName>
        <fullName evidence="6">Deacetylase PdaC domain-containing protein</fullName>
    </recommendedName>
</protein>
<evidence type="ECO:0000259" key="2">
    <source>
        <dbReference type="Pfam" id="PF11738"/>
    </source>
</evidence>
<dbReference type="PROSITE" id="PS51257">
    <property type="entry name" value="PROKAR_LIPOPROTEIN"/>
    <property type="match status" value="1"/>
</dbReference>
<evidence type="ECO:0000256" key="1">
    <source>
        <dbReference type="SAM" id="SignalP"/>
    </source>
</evidence>
<dbReference type="InterPro" id="IPR021729">
    <property type="entry name" value="DUF3298"/>
</dbReference>
<gene>
    <name evidence="4" type="ORF">A9200_06990</name>
</gene>
<keyword evidence="5" id="KW-1185">Reference proteome</keyword>
<proteinExistence type="predicted"/>
<dbReference type="STRING" id="1836467.BTR34_07240"/>
<accession>A0A1B7Z3U7</accession>
<keyword evidence="1" id="KW-0732">Signal</keyword>